<organism evidence="2 3">
    <name type="scientific">Croceibacterium atlanticum</name>
    <dbReference type="NCBI Taxonomy" id="1267766"/>
    <lineage>
        <taxon>Bacteria</taxon>
        <taxon>Pseudomonadati</taxon>
        <taxon>Pseudomonadota</taxon>
        <taxon>Alphaproteobacteria</taxon>
        <taxon>Sphingomonadales</taxon>
        <taxon>Erythrobacteraceae</taxon>
        <taxon>Croceibacterium</taxon>
    </lineage>
</organism>
<evidence type="ECO:0000313" key="2">
    <source>
        <dbReference type="EMBL" id="AKH42781.1"/>
    </source>
</evidence>
<evidence type="ECO:0000313" key="3">
    <source>
        <dbReference type="Proteomes" id="UP000034392"/>
    </source>
</evidence>
<proteinExistence type="predicted"/>
<dbReference type="STRING" id="1267766.WYH_01745"/>
<accession>A0A0F7KUC0</accession>
<dbReference type="Proteomes" id="UP000034392">
    <property type="component" value="Chromosome"/>
</dbReference>
<evidence type="ECO:0000256" key="1">
    <source>
        <dbReference type="SAM" id="MobiDB-lite"/>
    </source>
</evidence>
<name>A0A0F7KUC0_9SPHN</name>
<dbReference type="KEGG" id="aay:WYH_01745"/>
<gene>
    <name evidence="2" type="ORF">WYH_01745</name>
</gene>
<reference evidence="2" key="1">
    <citation type="submission" date="2015-05" db="EMBL/GenBank/DDBJ databases">
        <title>The complete genome of Altererythrobacter atlanticus strain 26DY36.</title>
        <authorList>
            <person name="Wu Y.-H."/>
            <person name="Cheng H."/>
            <person name="Wu X.-W."/>
        </authorList>
    </citation>
    <scope>NUCLEOTIDE SEQUENCE [LARGE SCALE GENOMIC DNA]</scope>
    <source>
        <strain evidence="2">26DY36</strain>
    </source>
</reference>
<dbReference type="AlphaFoldDB" id="A0A0F7KUC0"/>
<keyword evidence="3" id="KW-1185">Reference proteome</keyword>
<sequence length="46" mass="4999">MTKIRYERPTMEQLGSFETLTQGGSQSGSLDSQYPIGTPSEVGVFS</sequence>
<feature type="compositionally biased region" description="Low complexity" evidence="1">
    <location>
        <begin position="22"/>
        <end position="33"/>
    </location>
</feature>
<dbReference type="NCBIfam" id="NF033521">
    <property type="entry name" value="lasso_leader_L3"/>
    <property type="match status" value="1"/>
</dbReference>
<feature type="region of interest" description="Disordered" evidence="1">
    <location>
        <begin position="1"/>
        <end position="46"/>
    </location>
</feature>
<protein>
    <submittedName>
        <fullName evidence="2">Uncharacterized protein</fullName>
    </submittedName>
</protein>
<feature type="compositionally biased region" description="Basic and acidic residues" evidence="1">
    <location>
        <begin position="1"/>
        <end position="10"/>
    </location>
</feature>
<dbReference type="PATRIC" id="fig|1267766.3.peg.1761"/>
<dbReference type="EMBL" id="CP011452">
    <property type="protein sequence ID" value="AKH42781.1"/>
    <property type="molecule type" value="Genomic_DNA"/>
</dbReference>
<dbReference type="RefSeq" id="WP_156320101.1">
    <property type="nucleotide sequence ID" value="NZ_CP011452.2"/>
</dbReference>